<dbReference type="InterPro" id="IPR011990">
    <property type="entry name" value="TPR-like_helical_dom_sf"/>
</dbReference>
<dbReference type="PANTHER" id="PTHR47942:SF105">
    <property type="entry name" value="ATPASE EXPRESSION PROTEIN 3"/>
    <property type="match status" value="1"/>
</dbReference>
<keyword evidence="5" id="KW-1185">Reference proteome</keyword>
<gene>
    <name evidence="4" type="ORF">C8A04DRAFT_30783</name>
</gene>
<accession>A0AAN6UZ09</accession>
<comment type="caution">
    <text evidence="4">The sequence shown here is derived from an EMBL/GenBank/DDBJ whole genome shotgun (WGS) entry which is preliminary data.</text>
</comment>
<feature type="region of interest" description="Disordered" evidence="3">
    <location>
        <begin position="68"/>
        <end position="90"/>
    </location>
</feature>
<feature type="compositionally biased region" description="Basic and acidic residues" evidence="3">
    <location>
        <begin position="892"/>
        <end position="901"/>
    </location>
</feature>
<dbReference type="NCBIfam" id="TIGR00756">
    <property type="entry name" value="PPR"/>
    <property type="match status" value="1"/>
</dbReference>
<feature type="compositionally biased region" description="Polar residues" evidence="3">
    <location>
        <begin position="921"/>
        <end position="938"/>
    </location>
</feature>
<dbReference type="AlphaFoldDB" id="A0AAN6UZ09"/>
<dbReference type="EMBL" id="MU853608">
    <property type="protein sequence ID" value="KAK4141670.1"/>
    <property type="molecule type" value="Genomic_DNA"/>
</dbReference>
<feature type="compositionally biased region" description="Acidic residues" evidence="3">
    <location>
        <begin position="829"/>
        <end position="839"/>
    </location>
</feature>
<feature type="compositionally biased region" description="Low complexity" evidence="3">
    <location>
        <begin position="973"/>
        <end position="988"/>
    </location>
</feature>
<feature type="compositionally biased region" description="Basic and acidic residues" evidence="3">
    <location>
        <begin position="788"/>
        <end position="802"/>
    </location>
</feature>
<protein>
    <recommendedName>
        <fullName evidence="6">Pentatricopeptide repeat protein</fullName>
    </recommendedName>
</protein>
<evidence type="ECO:0000256" key="3">
    <source>
        <dbReference type="SAM" id="MobiDB-lite"/>
    </source>
</evidence>
<feature type="repeat" description="PPR" evidence="2">
    <location>
        <begin position="158"/>
        <end position="192"/>
    </location>
</feature>
<dbReference type="PANTHER" id="PTHR47942">
    <property type="entry name" value="TETRATRICOPEPTIDE REPEAT (TPR)-LIKE SUPERFAMILY PROTEIN-RELATED"/>
    <property type="match status" value="1"/>
</dbReference>
<proteinExistence type="predicted"/>
<feature type="region of interest" description="Disordered" evidence="3">
    <location>
        <begin position="568"/>
        <end position="603"/>
    </location>
</feature>
<feature type="region of interest" description="Disordered" evidence="3">
    <location>
        <begin position="788"/>
        <end position="839"/>
    </location>
</feature>
<evidence type="ECO:0000313" key="4">
    <source>
        <dbReference type="EMBL" id="KAK4141670.1"/>
    </source>
</evidence>
<feature type="region of interest" description="Disordered" evidence="3">
    <location>
        <begin position="365"/>
        <end position="417"/>
    </location>
</feature>
<dbReference type="InterPro" id="IPR051222">
    <property type="entry name" value="PPR/CCM1_RNA-binding"/>
</dbReference>
<evidence type="ECO:0000313" key="5">
    <source>
        <dbReference type="Proteomes" id="UP001302676"/>
    </source>
</evidence>
<evidence type="ECO:0008006" key="6">
    <source>
        <dbReference type="Google" id="ProtNLM"/>
    </source>
</evidence>
<feature type="compositionally biased region" description="Pro residues" evidence="3">
    <location>
        <begin position="865"/>
        <end position="876"/>
    </location>
</feature>
<keyword evidence="1" id="KW-0677">Repeat</keyword>
<dbReference type="Pfam" id="PF13041">
    <property type="entry name" value="PPR_2"/>
    <property type="match status" value="1"/>
</dbReference>
<reference evidence="4" key="2">
    <citation type="submission" date="2023-05" db="EMBL/GenBank/DDBJ databases">
        <authorList>
            <consortium name="Lawrence Berkeley National Laboratory"/>
            <person name="Steindorff A."/>
            <person name="Hensen N."/>
            <person name="Bonometti L."/>
            <person name="Westerberg I."/>
            <person name="Brannstrom I.O."/>
            <person name="Guillou S."/>
            <person name="Cros-Aarteil S."/>
            <person name="Calhoun S."/>
            <person name="Haridas S."/>
            <person name="Kuo A."/>
            <person name="Mondo S."/>
            <person name="Pangilinan J."/>
            <person name="Riley R."/>
            <person name="Labutti K."/>
            <person name="Andreopoulos B."/>
            <person name="Lipzen A."/>
            <person name="Chen C."/>
            <person name="Yanf M."/>
            <person name="Daum C."/>
            <person name="Ng V."/>
            <person name="Clum A."/>
            <person name="Ohm R."/>
            <person name="Martin F."/>
            <person name="Silar P."/>
            <person name="Natvig D."/>
            <person name="Lalanne C."/>
            <person name="Gautier V."/>
            <person name="Ament-Velasquez S.L."/>
            <person name="Kruys A."/>
            <person name="Hutchinson M.I."/>
            <person name="Powell A.J."/>
            <person name="Barry K."/>
            <person name="Miller A.N."/>
            <person name="Grigoriev I.V."/>
            <person name="Debuchy R."/>
            <person name="Gladieux P."/>
            <person name="Thoren M.H."/>
            <person name="Johannesson H."/>
        </authorList>
    </citation>
    <scope>NUCLEOTIDE SEQUENCE</scope>
    <source>
        <strain evidence="4">CBS 141.50</strain>
    </source>
</reference>
<name>A0AAN6UZ09_9PEZI</name>
<organism evidence="4 5">
    <name type="scientific">Dichotomopilus funicola</name>
    <dbReference type="NCBI Taxonomy" id="1934379"/>
    <lineage>
        <taxon>Eukaryota</taxon>
        <taxon>Fungi</taxon>
        <taxon>Dikarya</taxon>
        <taxon>Ascomycota</taxon>
        <taxon>Pezizomycotina</taxon>
        <taxon>Sordariomycetes</taxon>
        <taxon>Sordariomycetidae</taxon>
        <taxon>Sordariales</taxon>
        <taxon>Chaetomiaceae</taxon>
        <taxon>Dichotomopilus</taxon>
    </lineage>
</organism>
<sequence>MFVCRGCLRSLTGAGAAAARLRPRLAPNPLQQTVAGSIASRRSYMASLDPKGSPNDLYADDLEDFRIGRPPRAARRPAPTDRRPDRYDGDAEYEQVSQQAGELARAKYEKKLQASAKKQLSLVSDPYHVAQHVNQFLDKNNFDMALTIARMASRDYQTEVSWNHLIDYQMKNGRLHAAVDLFNEMKKRAQEPNVKTYTVLFRGCAMSTHPKLAVSEATRIYNAMFTRGSLKPNTIHMNAVLNVCARAKDIDSMFTILNTSDHGLRMPDAYTYTIIINALRVEAETISKSNLGLVDAEVKREVKKCIERARHVWYNAEKAWKRGQMILDEQVVFSMARVLTLGDYKDNESVLELVEETMQIPRFDLHNPTLPAQPKVPGESASSAEPASASEGEGQVQGQADWSDTNSSNSPAPVVDLKKISPREKRMMAGQRNSAFQFAQPGNLALSVILTALGNLRKTASAVKYYNFFSDVLKVQPDPHTQILYLRTCTLGHASAQVADIIVNMPTNILLPTTFRRGFQACIYDNLNKNAFANACRIFDHMTRHLRYADATAMRLFLQVARGNTRHFYDTAEENPDKRETLSERPDPSAVRPYEDPNTVPPAAPAHLDQLVAALDRMWEPFRILTGSVSYPSPARKYDAEARIFGGVPQSHSPEEEMSRKRGEMQEIMATARRMISAIDRVTNDIDATASRASAQRAAEAAAALNAANSMTPAQMLAAAQAAAEASAAANANQPPKDPQAVAAEQRRLAKEQQEQHATNRRLLKTWRLRRIILQRLLERWLMTMHPDREQPEQKHERIERVAKKRAERAAADAAATSESGIPSQEQIPAEEEEGEGEDEIDAALAEYDQLRRTHSQPHLHPYRVPVPPSNPPQPPTGDGRLGEPLPNQLDQIDRIIDIRAAKAQAEGRPQPRSPYEEDSTPTPNTARPTPKQNTDLSSALKRADRQNITVLEEFTLPYQRRYNKKIATGTWGQRQNRRNPSSSSRSGSGWGRRG</sequence>
<dbReference type="PROSITE" id="PS51375">
    <property type="entry name" value="PPR"/>
    <property type="match status" value="1"/>
</dbReference>
<evidence type="ECO:0000256" key="2">
    <source>
        <dbReference type="PROSITE-ProRule" id="PRU00708"/>
    </source>
</evidence>
<feature type="region of interest" description="Disordered" evidence="3">
    <location>
        <begin position="859"/>
        <end position="995"/>
    </location>
</feature>
<feature type="compositionally biased region" description="Low complexity" evidence="3">
    <location>
        <begin position="377"/>
        <end position="394"/>
    </location>
</feature>
<dbReference type="Gene3D" id="1.25.40.10">
    <property type="entry name" value="Tetratricopeptide repeat domain"/>
    <property type="match status" value="1"/>
</dbReference>
<feature type="compositionally biased region" description="Basic and acidic residues" evidence="3">
    <location>
        <begin position="78"/>
        <end position="89"/>
    </location>
</feature>
<feature type="compositionally biased region" description="Polar residues" evidence="3">
    <location>
        <begin position="396"/>
        <end position="411"/>
    </location>
</feature>
<feature type="compositionally biased region" description="Basic and acidic residues" evidence="3">
    <location>
        <begin position="568"/>
        <end position="587"/>
    </location>
</feature>
<evidence type="ECO:0000256" key="1">
    <source>
        <dbReference type="ARBA" id="ARBA00022737"/>
    </source>
</evidence>
<dbReference type="InterPro" id="IPR002885">
    <property type="entry name" value="PPR_rpt"/>
</dbReference>
<dbReference type="GeneID" id="87818134"/>
<reference evidence="4" key="1">
    <citation type="journal article" date="2023" name="Mol. Phylogenet. Evol.">
        <title>Genome-scale phylogeny and comparative genomics of the fungal order Sordariales.</title>
        <authorList>
            <person name="Hensen N."/>
            <person name="Bonometti L."/>
            <person name="Westerberg I."/>
            <person name="Brannstrom I.O."/>
            <person name="Guillou S."/>
            <person name="Cros-Aarteil S."/>
            <person name="Calhoun S."/>
            <person name="Haridas S."/>
            <person name="Kuo A."/>
            <person name="Mondo S."/>
            <person name="Pangilinan J."/>
            <person name="Riley R."/>
            <person name="LaButti K."/>
            <person name="Andreopoulos B."/>
            <person name="Lipzen A."/>
            <person name="Chen C."/>
            <person name="Yan M."/>
            <person name="Daum C."/>
            <person name="Ng V."/>
            <person name="Clum A."/>
            <person name="Steindorff A."/>
            <person name="Ohm R.A."/>
            <person name="Martin F."/>
            <person name="Silar P."/>
            <person name="Natvig D.O."/>
            <person name="Lalanne C."/>
            <person name="Gautier V."/>
            <person name="Ament-Velasquez S.L."/>
            <person name="Kruys A."/>
            <person name="Hutchinson M.I."/>
            <person name="Powell A.J."/>
            <person name="Barry K."/>
            <person name="Miller A.N."/>
            <person name="Grigoriev I.V."/>
            <person name="Debuchy R."/>
            <person name="Gladieux P."/>
            <person name="Hiltunen Thoren M."/>
            <person name="Johannesson H."/>
        </authorList>
    </citation>
    <scope>NUCLEOTIDE SEQUENCE</scope>
    <source>
        <strain evidence="4">CBS 141.50</strain>
    </source>
</reference>
<dbReference type="RefSeq" id="XP_062635041.1">
    <property type="nucleotide sequence ID" value="XM_062781521.1"/>
</dbReference>
<dbReference type="Proteomes" id="UP001302676">
    <property type="component" value="Unassembled WGS sequence"/>
</dbReference>